<dbReference type="EMBL" id="AP018203">
    <property type="protein sequence ID" value="BAY58060.1"/>
    <property type="molecule type" value="Genomic_DNA"/>
</dbReference>
<dbReference type="Proteomes" id="UP000217895">
    <property type="component" value="Chromosome"/>
</dbReference>
<dbReference type="Gene3D" id="1.10.30.50">
    <property type="match status" value="1"/>
</dbReference>
<evidence type="ECO:0000313" key="2">
    <source>
        <dbReference type="EMBL" id="BAY58060.1"/>
    </source>
</evidence>
<dbReference type="InterPro" id="IPR052892">
    <property type="entry name" value="NA-targeting_endonuclease"/>
</dbReference>
<dbReference type="Pfam" id="PF14279">
    <property type="entry name" value="HNH_5"/>
    <property type="match status" value="1"/>
</dbReference>
<dbReference type="AlphaFoldDB" id="A0A1Z4JMY0"/>
<keyword evidence="3" id="KW-1185">Reference proteome</keyword>
<sequence>MSNYIPVELRNQIEISDRGRCCYCLTQAVNSGIDLSFDHILPRSKGGKTVFENVCLACRACNEFKSDTTESTDPLTATTVPLFNPRCQNWNDHFTWSEDGTTVEGLTVVGRSTILALQMNRAIIRVARKRWVSSGWHPPKD</sequence>
<proteinExistence type="predicted"/>
<protein>
    <recommendedName>
        <fullName evidence="1">HNH nuclease domain-containing protein</fullName>
    </recommendedName>
</protein>
<evidence type="ECO:0000313" key="3">
    <source>
        <dbReference type="Proteomes" id="UP000217895"/>
    </source>
</evidence>
<accession>A0A1Z4JMY0</accession>
<dbReference type="InterPro" id="IPR029471">
    <property type="entry name" value="HNH_5"/>
</dbReference>
<gene>
    <name evidence="2" type="ORF">NIES2135_49330</name>
</gene>
<dbReference type="PANTHER" id="PTHR33877">
    <property type="entry name" value="SLL1193 PROTEIN"/>
    <property type="match status" value="1"/>
</dbReference>
<dbReference type="InterPro" id="IPR003615">
    <property type="entry name" value="HNH_nuc"/>
</dbReference>
<reference evidence="2 3" key="1">
    <citation type="submission" date="2017-06" db="EMBL/GenBank/DDBJ databases">
        <title>Genome sequencing of cyanobaciteial culture collection at National Institute for Environmental Studies (NIES).</title>
        <authorList>
            <person name="Hirose Y."/>
            <person name="Shimura Y."/>
            <person name="Fujisawa T."/>
            <person name="Nakamura Y."/>
            <person name="Kawachi M."/>
        </authorList>
    </citation>
    <scope>NUCLEOTIDE SEQUENCE [LARGE SCALE GENOMIC DNA]</scope>
    <source>
        <strain evidence="2 3">NIES-2135</strain>
    </source>
</reference>
<dbReference type="PANTHER" id="PTHR33877:SF1">
    <property type="entry name" value="TYPE IV METHYL-DIRECTED RESTRICTION ENZYME ECOKMCRA"/>
    <property type="match status" value="1"/>
</dbReference>
<feature type="domain" description="HNH nuclease" evidence="1">
    <location>
        <begin position="8"/>
        <end position="63"/>
    </location>
</feature>
<organism evidence="2 3">
    <name type="scientific">Leptolyngbya boryana NIES-2135</name>
    <dbReference type="NCBI Taxonomy" id="1973484"/>
    <lineage>
        <taxon>Bacteria</taxon>
        <taxon>Bacillati</taxon>
        <taxon>Cyanobacteriota</taxon>
        <taxon>Cyanophyceae</taxon>
        <taxon>Leptolyngbyales</taxon>
        <taxon>Leptolyngbyaceae</taxon>
        <taxon>Leptolyngbya group</taxon>
        <taxon>Leptolyngbya</taxon>
    </lineage>
</organism>
<name>A0A1Z4JMY0_LEPBY</name>
<evidence type="ECO:0000259" key="1">
    <source>
        <dbReference type="SMART" id="SM00507"/>
    </source>
</evidence>
<dbReference type="CDD" id="cd00085">
    <property type="entry name" value="HNHc"/>
    <property type="match status" value="1"/>
</dbReference>
<dbReference type="SMART" id="SM00507">
    <property type="entry name" value="HNHc"/>
    <property type="match status" value="1"/>
</dbReference>